<feature type="domain" description="Putative DNA-binding" evidence="1">
    <location>
        <begin position="6"/>
        <end position="93"/>
    </location>
</feature>
<gene>
    <name evidence="2" type="ORF">SAMN04488567_2631</name>
</gene>
<evidence type="ECO:0000313" key="2">
    <source>
        <dbReference type="EMBL" id="SDE80959.1"/>
    </source>
</evidence>
<dbReference type="InterPro" id="IPR018640">
    <property type="entry name" value="DUF2063"/>
</dbReference>
<dbReference type="InterPro" id="IPR044922">
    <property type="entry name" value="DUF2063_N_sf"/>
</dbReference>
<dbReference type="Proteomes" id="UP000198922">
    <property type="component" value="Unassembled WGS sequence"/>
</dbReference>
<dbReference type="Pfam" id="PF09836">
    <property type="entry name" value="DUF2063"/>
    <property type="match status" value="1"/>
</dbReference>
<reference evidence="3" key="1">
    <citation type="submission" date="2016-10" db="EMBL/GenBank/DDBJ databases">
        <authorList>
            <person name="Varghese N."/>
            <person name="Submissions S."/>
        </authorList>
    </citation>
    <scope>NUCLEOTIDE SEQUENCE [LARGE SCALE GENOMIC DNA]</scope>
    <source>
        <strain evidence="3">DSM 21424</strain>
    </source>
</reference>
<dbReference type="STRING" id="521013.SAMN04488567_2631"/>
<accession>A0A1G7FYN4</accession>
<proteinExistence type="predicted"/>
<dbReference type="OrthoDB" id="4146344at2"/>
<keyword evidence="3" id="KW-1185">Reference proteome</keyword>
<protein>
    <submittedName>
        <fullName evidence="2">Putative DNA-binding domain-containing protein</fullName>
    </submittedName>
</protein>
<dbReference type="AlphaFoldDB" id="A0A1G7FYN4"/>
<dbReference type="EMBL" id="FNAT01000004">
    <property type="protein sequence ID" value="SDE80959.1"/>
    <property type="molecule type" value="Genomic_DNA"/>
</dbReference>
<keyword evidence="2" id="KW-0238">DNA-binding</keyword>
<dbReference type="RefSeq" id="WP_090112683.1">
    <property type="nucleotide sequence ID" value="NZ_FNAT01000004.1"/>
</dbReference>
<evidence type="ECO:0000313" key="3">
    <source>
        <dbReference type="Proteomes" id="UP000198922"/>
    </source>
</evidence>
<dbReference type="Gene3D" id="1.10.150.690">
    <property type="entry name" value="DUF2063"/>
    <property type="match status" value="1"/>
</dbReference>
<evidence type="ECO:0000259" key="1">
    <source>
        <dbReference type="Pfam" id="PF09836"/>
    </source>
</evidence>
<organism evidence="2 3">
    <name type="scientific">Limimaricola pyoseonensis</name>
    <dbReference type="NCBI Taxonomy" id="521013"/>
    <lineage>
        <taxon>Bacteria</taxon>
        <taxon>Pseudomonadati</taxon>
        <taxon>Pseudomonadota</taxon>
        <taxon>Alphaproteobacteria</taxon>
        <taxon>Rhodobacterales</taxon>
        <taxon>Paracoccaceae</taxon>
        <taxon>Limimaricola</taxon>
    </lineage>
</organism>
<sequence length="240" mass="25426">MSEGGFTRALMAPELPVPEGLVAPGGRPAGARFDVYRNNVIVSLTDALGVAFPAVRRLVGPVFFAAMAREFLRAHPPRSPRLALWGAALPGWLEDFPPVAKLGYLPDVARLEQALREAYHAADASPIAPERLGALPPERLMRTRLHLAPAARALASAWPALSIWRGETPAMRAEEMLVARPGFDPVALSLPEGGAAFVDRLSEGLPLGRALAPVPRGFDLAAVLGALISGQAITDLTEAT</sequence>
<name>A0A1G7FYN4_9RHOB</name>
<dbReference type="GO" id="GO:0003677">
    <property type="term" value="F:DNA binding"/>
    <property type="evidence" value="ECO:0007669"/>
    <property type="project" value="UniProtKB-KW"/>
</dbReference>